<accession>A0A5B0DUN4</accession>
<evidence type="ECO:0000313" key="24">
    <source>
        <dbReference type="Proteomes" id="UP000324738"/>
    </source>
</evidence>
<keyword evidence="16" id="KW-0234">DNA repair</keyword>
<evidence type="ECO:0000256" key="18">
    <source>
        <dbReference type="ARBA" id="ARBA00023268"/>
    </source>
</evidence>
<keyword evidence="8" id="KW-0547">Nucleotide-binding</keyword>
<protein>
    <recommendedName>
        <fullName evidence="2">DNA ligase (ATP)</fullName>
        <ecNumber evidence="2">6.5.1.1</ecNumber>
    </recommendedName>
    <alternativeName>
        <fullName evidence="19">NHEJ DNA polymerase</fullName>
    </alternativeName>
</protein>
<dbReference type="CDD" id="cd07971">
    <property type="entry name" value="OBF_DNA_ligase_LigD"/>
    <property type="match status" value="1"/>
</dbReference>
<dbReference type="GO" id="GO:0006310">
    <property type="term" value="P:DNA recombination"/>
    <property type="evidence" value="ECO:0007669"/>
    <property type="project" value="UniProtKB-KW"/>
</dbReference>
<dbReference type="CDD" id="cd07906">
    <property type="entry name" value="Adenylation_DNA_ligase_LigD_LigC"/>
    <property type="match status" value="1"/>
</dbReference>
<dbReference type="InterPro" id="IPR014144">
    <property type="entry name" value="LigD_PE_domain"/>
</dbReference>
<dbReference type="GO" id="GO:0006281">
    <property type="term" value="P:DNA repair"/>
    <property type="evidence" value="ECO:0007669"/>
    <property type="project" value="UniProtKB-KW"/>
</dbReference>
<keyword evidence="10" id="KW-0378">Hydrolase</keyword>
<evidence type="ECO:0000256" key="2">
    <source>
        <dbReference type="ARBA" id="ARBA00012727"/>
    </source>
</evidence>
<evidence type="ECO:0000256" key="12">
    <source>
        <dbReference type="ARBA" id="ARBA00022840"/>
    </source>
</evidence>
<dbReference type="GO" id="GO:0046872">
    <property type="term" value="F:metal ion binding"/>
    <property type="evidence" value="ECO:0007669"/>
    <property type="project" value="UniProtKB-KW"/>
</dbReference>
<keyword evidence="9" id="KW-0227">DNA damage</keyword>
<dbReference type="Pfam" id="PF13298">
    <property type="entry name" value="LigD_N"/>
    <property type="match status" value="1"/>
</dbReference>
<evidence type="ECO:0000259" key="22">
    <source>
        <dbReference type="PROSITE" id="PS50160"/>
    </source>
</evidence>
<dbReference type="GO" id="GO:0005524">
    <property type="term" value="F:ATP binding"/>
    <property type="evidence" value="ECO:0007669"/>
    <property type="project" value="UniProtKB-KW"/>
</dbReference>
<keyword evidence="7" id="KW-0479">Metal-binding</keyword>
<keyword evidence="17" id="KW-0464">Manganese</keyword>
<dbReference type="NCBIfam" id="TIGR02776">
    <property type="entry name" value="NHEJ_ligase_prk"/>
    <property type="match status" value="1"/>
</dbReference>
<dbReference type="OrthoDB" id="9802472at2"/>
<evidence type="ECO:0000256" key="15">
    <source>
        <dbReference type="ARBA" id="ARBA00023172"/>
    </source>
</evidence>
<evidence type="ECO:0000256" key="17">
    <source>
        <dbReference type="ARBA" id="ARBA00023211"/>
    </source>
</evidence>
<dbReference type="GO" id="GO:0004527">
    <property type="term" value="F:exonuclease activity"/>
    <property type="evidence" value="ECO:0007669"/>
    <property type="project" value="UniProtKB-KW"/>
</dbReference>
<dbReference type="NCBIfam" id="TIGR02779">
    <property type="entry name" value="NHEJ_ligase_lig"/>
    <property type="match status" value="1"/>
</dbReference>
<evidence type="ECO:0000256" key="13">
    <source>
        <dbReference type="ARBA" id="ARBA00022932"/>
    </source>
</evidence>
<dbReference type="GO" id="GO:0003677">
    <property type="term" value="F:DNA binding"/>
    <property type="evidence" value="ECO:0007669"/>
    <property type="project" value="UniProtKB-KW"/>
</dbReference>
<keyword evidence="4" id="KW-0808">Transferase</keyword>
<dbReference type="InterPro" id="IPR012309">
    <property type="entry name" value="DNA_ligase_ATP-dep_C"/>
</dbReference>
<feature type="domain" description="ATP-dependent DNA ligase family profile" evidence="22">
    <location>
        <begin position="305"/>
        <end position="438"/>
    </location>
</feature>
<feature type="region of interest" description="Disordered" evidence="21">
    <location>
        <begin position="1"/>
        <end position="28"/>
    </location>
</feature>
<dbReference type="Pfam" id="PF01068">
    <property type="entry name" value="DNA_ligase_A_M"/>
    <property type="match status" value="1"/>
</dbReference>
<dbReference type="EC" id="6.5.1.1" evidence="2"/>
<dbReference type="Proteomes" id="UP000324738">
    <property type="component" value="Unassembled WGS sequence"/>
</dbReference>
<feature type="region of interest" description="Disordered" evidence="21">
    <location>
        <begin position="161"/>
        <end position="209"/>
    </location>
</feature>
<dbReference type="Gene3D" id="3.90.920.10">
    <property type="entry name" value="DNA primase, PRIM domain"/>
    <property type="match status" value="1"/>
</dbReference>
<name>A0A5B0DUN4_9HYPH</name>
<dbReference type="SUPFAM" id="SSF50249">
    <property type="entry name" value="Nucleic acid-binding proteins"/>
    <property type="match status" value="1"/>
</dbReference>
<keyword evidence="13" id="KW-0239">DNA-directed DNA polymerase</keyword>
<dbReference type="Pfam" id="PF04679">
    <property type="entry name" value="DNA_ligase_A_C"/>
    <property type="match status" value="1"/>
</dbReference>
<dbReference type="PROSITE" id="PS50160">
    <property type="entry name" value="DNA_LIGASE_A3"/>
    <property type="match status" value="1"/>
</dbReference>
<evidence type="ECO:0000256" key="8">
    <source>
        <dbReference type="ARBA" id="ARBA00022741"/>
    </source>
</evidence>
<dbReference type="CDD" id="cd04862">
    <property type="entry name" value="PaeLigD_Pol_like"/>
    <property type="match status" value="1"/>
</dbReference>
<sequence>MALDTYRKKRNFSGTSEPRGRKGRKSGDSFVIQKHDATRLHYDLRLEMDGVLKSWAVTKGPSLIAGEKRLAVHVEDHPLDYGDFEGTIPKGHYGAGDVIVWDNGKWIPVGDAGKGLAKGHLEFELQGQKLHGRWHLVRMNKPDEKRENWLLIKSDDEFARPKSGKDILRERPESIKTGRDIKDLSPETAKRKKPQAAKPTVPKARKAPLPDFIPPMLAASGNPTPSGAEWLHEIKFDGYRLQARIDGGNVSLMTRSGLDWTSKFGPGIVNAIKSLEADNAILDGELVVETGAGTSDFSALQSDISDGRDDRFVFYAFDLMHLNGLDLCQTPLTDRKSLLESLLAGAPDRLRYSQHYDESGAMVLQHACRLSLEGIISKQRSSRYLAGRGKNWRKSKCSARQEFVIGGYTPSTTYAKAIGSLVMGVFEDGKLRHLGRVGTGFTRKVAEQLFRDLAKLGTSKSPFSEKLSSDAASRVEFVKPELVAEVEFRAWTADGHLRHAAFRGLREDKPAKDIVRETLPASKEAKPPRRTIKLTHPDRLYWPDDGVTKEGLADYYSQIWQHIAPYVSGRPLALLRCPNGIGGEKFFQKHAWKGISSHITLVNDPAEPGGNPFIAISNLDGLLALVQSAVLEIHPWGAPITDWDHPDMLTMDIDPGDNVSWPAVMDAAKEIQQRLEASGLSAFVKTSGGKGLHVVAPLAKKNDWQEVKTFAKGLADAMAADSPDRYISTISKAKRRGKVFIDYLRNQRGSTAVAAYSTRARPGAAVSTPINWEELSSDIGPDYFTVLTLPVRLDGLTADPWQDFWAAAAPLGKRKAR</sequence>
<evidence type="ECO:0000256" key="21">
    <source>
        <dbReference type="SAM" id="MobiDB-lite"/>
    </source>
</evidence>
<dbReference type="InterPro" id="IPR014143">
    <property type="entry name" value="NHEJ_ligase_prk"/>
</dbReference>
<dbReference type="PANTHER" id="PTHR42705:SF2">
    <property type="entry name" value="BIFUNCTIONAL NON-HOMOLOGOUS END JOINING PROTEIN LIGD"/>
    <property type="match status" value="1"/>
</dbReference>
<evidence type="ECO:0000256" key="11">
    <source>
        <dbReference type="ARBA" id="ARBA00022839"/>
    </source>
</evidence>
<evidence type="ECO:0000313" key="23">
    <source>
        <dbReference type="EMBL" id="KAA0968919.1"/>
    </source>
</evidence>
<dbReference type="InterPro" id="IPR012310">
    <property type="entry name" value="DNA_ligase_ATP-dep_cent"/>
</dbReference>
<comment type="catalytic activity">
    <reaction evidence="20">
        <text>ATP + (deoxyribonucleotide)n-3'-hydroxyl + 5'-phospho-(deoxyribonucleotide)m = (deoxyribonucleotide)n+m + AMP + diphosphate.</text>
        <dbReference type="EC" id="6.5.1.1"/>
    </reaction>
</comment>
<dbReference type="InterPro" id="IPR014146">
    <property type="entry name" value="LigD_ligase_dom"/>
</dbReference>
<evidence type="ECO:0000256" key="14">
    <source>
        <dbReference type="ARBA" id="ARBA00023125"/>
    </source>
</evidence>
<keyword evidence="15" id="KW-0233">DNA recombination</keyword>
<organism evidence="23 24">
    <name type="scientific">Aureimonas fodinaquatilis</name>
    <dbReference type="NCBI Taxonomy" id="2565783"/>
    <lineage>
        <taxon>Bacteria</taxon>
        <taxon>Pseudomonadati</taxon>
        <taxon>Pseudomonadota</taxon>
        <taxon>Alphaproteobacteria</taxon>
        <taxon>Hyphomicrobiales</taxon>
        <taxon>Aurantimonadaceae</taxon>
        <taxon>Aureimonas</taxon>
    </lineage>
</organism>
<evidence type="ECO:0000256" key="7">
    <source>
        <dbReference type="ARBA" id="ARBA00022723"/>
    </source>
</evidence>
<evidence type="ECO:0000256" key="16">
    <source>
        <dbReference type="ARBA" id="ARBA00023204"/>
    </source>
</evidence>
<evidence type="ECO:0000256" key="4">
    <source>
        <dbReference type="ARBA" id="ARBA00022679"/>
    </source>
</evidence>
<dbReference type="GO" id="GO:0003910">
    <property type="term" value="F:DNA ligase (ATP) activity"/>
    <property type="evidence" value="ECO:0007669"/>
    <property type="project" value="UniProtKB-EC"/>
</dbReference>
<keyword evidence="3 23" id="KW-0436">Ligase</keyword>
<dbReference type="SUPFAM" id="SSF56091">
    <property type="entry name" value="DNA ligase/mRNA capping enzyme, catalytic domain"/>
    <property type="match status" value="1"/>
</dbReference>
<dbReference type="InterPro" id="IPR012340">
    <property type="entry name" value="NA-bd_OB-fold"/>
</dbReference>
<dbReference type="Gene3D" id="3.30.1490.70">
    <property type="match status" value="1"/>
</dbReference>
<comment type="cofactor">
    <cofactor evidence="1">
        <name>Mn(2+)</name>
        <dbReference type="ChEBI" id="CHEBI:29035"/>
    </cofactor>
</comment>
<evidence type="ECO:0000256" key="6">
    <source>
        <dbReference type="ARBA" id="ARBA00022722"/>
    </source>
</evidence>
<keyword evidence="18" id="KW-0511">Multifunctional enzyme</keyword>
<dbReference type="PANTHER" id="PTHR42705">
    <property type="entry name" value="BIFUNCTIONAL NON-HOMOLOGOUS END JOINING PROTEIN LIGD"/>
    <property type="match status" value="1"/>
</dbReference>
<comment type="caution">
    <text evidence="23">The sequence shown here is derived from an EMBL/GenBank/DDBJ whole genome shotgun (WGS) entry which is preliminary data.</text>
</comment>
<evidence type="ECO:0000256" key="9">
    <source>
        <dbReference type="ARBA" id="ARBA00022763"/>
    </source>
</evidence>
<evidence type="ECO:0000256" key="3">
    <source>
        <dbReference type="ARBA" id="ARBA00022598"/>
    </source>
</evidence>
<evidence type="ECO:0000256" key="10">
    <source>
        <dbReference type="ARBA" id="ARBA00022801"/>
    </source>
</evidence>
<evidence type="ECO:0000256" key="5">
    <source>
        <dbReference type="ARBA" id="ARBA00022695"/>
    </source>
</evidence>
<dbReference type="GO" id="GO:0003887">
    <property type="term" value="F:DNA-directed DNA polymerase activity"/>
    <property type="evidence" value="ECO:0007669"/>
    <property type="project" value="UniProtKB-KW"/>
</dbReference>
<keyword evidence="24" id="KW-1185">Reference proteome</keyword>
<evidence type="ECO:0000256" key="19">
    <source>
        <dbReference type="ARBA" id="ARBA00029943"/>
    </source>
</evidence>
<dbReference type="RefSeq" id="WP_149301193.1">
    <property type="nucleotide sequence ID" value="NZ_VTWH01000004.1"/>
</dbReference>
<dbReference type="InterPro" id="IPR052171">
    <property type="entry name" value="NHEJ_LigD"/>
</dbReference>
<keyword evidence="12" id="KW-0067">ATP-binding</keyword>
<evidence type="ECO:0000256" key="20">
    <source>
        <dbReference type="ARBA" id="ARBA00034003"/>
    </source>
</evidence>
<keyword evidence="6" id="KW-0540">Nuclease</keyword>
<dbReference type="AlphaFoldDB" id="A0A5B0DUN4"/>
<dbReference type="InterPro" id="IPR033651">
    <property type="entry name" value="PaeLigD_Pol-like"/>
</dbReference>
<evidence type="ECO:0000256" key="1">
    <source>
        <dbReference type="ARBA" id="ARBA00001936"/>
    </source>
</evidence>
<dbReference type="Gene3D" id="3.30.470.30">
    <property type="entry name" value="DNA ligase/mRNA capping enzyme"/>
    <property type="match status" value="1"/>
</dbReference>
<keyword evidence="5" id="KW-0548">Nucleotidyltransferase</keyword>
<dbReference type="NCBIfam" id="TIGR02778">
    <property type="entry name" value="ligD_pol"/>
    <property type="match status" value="1"/>
</dbReference>
<keyword evidence="11" id="KW-0269">Exonuclease</keyword>
<proteinExistence type="predicted"/>
<dbReference type="Gene3D" id="2.40.50.140">
    <property type="entry name" value="Nucleic acid-binding proteins"/>
    <property type="match status" value="1"/>
</dbReference>
<reference evidence="23 24" key="1">
    <citation type="submission" date="2019-08" db="EMBL/GenBank/DDBJ databases">
        <title>Aureimonas fodiniaquatilis sp. nov., isolated from a coal mine wastewater.</title>
        <authorList>
            <person name="Kim W."/>
        </authorList>
    </citation>
    <scope>NUCLEOTIDE SEQUENCE [LARGE SCALE GENOMIC DNA]</scope>
    <source>
        <strain evidence="23 24">CAU 1482</strain>
    </source>
</reference>
<dbReference type="EMBL" id="VTWH01000004">
    <property type="protein sequence ID" value="KAA0968919.1"/>
    <property type="molecule type" value="Genomic_DNA"/>
</dbReference>
<gene>
    <name evidence="23" type="primary">ligD</name>
    <name evidence="23" type="ORF">FPY71_15245</name>
</gene>
<dbReference type="Pfam" id="PF21686">
    <property type="entry name" value="LigD_Prim-Pol"/>
    <property type="match status" value="1"/>
</dbReference>
<keyword evidence="14" id="KW-0238">DNA-binding</keyword>
<feature type="compositionally biased region" description="Basic and acidic residues" evidence="21">
    <location>
        <begin position="161"/>
        <end position="189"/>
    </location>
</feature>
<dbReference type="InterPro" id="IPR014145">
    <property type="entry name" value="LigD_pol_dom"/>
</dbReference>
<dbReference type="NCBIfam" id="TIGR02777">
    <property type="entry name" value="LigD_PE_dom"/>
    <property type="match status" value="1"/>
</dbReference>
<dbReference type="NCBIfam" id="NF004628">
    <property type="entry name" value="PRK05972.1"/>
    <property type="match status" value="1"/>
</dbReference>